<feature type="transmembrane region" description="Helical" evidence="1">
    <location>
        <begin position="13"/>
        <end position="33"/>
    </location>
</feature>
<reference evidence="2" key="1">
    <citation type="journal article" date="2013" name="J. Plant Res.">
        <title>Effect of fungi and light on seed germination of three Opuntia species from semiarid lands of central Mexico.</title>
        <authorList>
            <person name="Delgado-Sanchez P."/>
            <person name="Jimenez-Bremont J.F."/>
            <person name="Guerrero-Gonzalez Mde L."/>
            <person name="Flores J."/>
        </authorList>
    </citation>
    <scope>NUCLEOTIDE SEQUENCE</scope>
    <source>
        <tissue evidence="2">Cladode</tissue>
    </source>
</reference>
<evidence type="ECO:0000256" key="1">
    <source>
        <dbReference type="SAM" id="Phobius"/>
    </source>
</evidence>
<protein>
    <submittedName>
        <fullName evidence="2">Uncharacterized protein</fullName>
    </submittedName>
</protein>
<organism evidence="2">
    <name type="scientific">Opuntia streptacantha</name>
    <name type="common">Prickly pear cactus</name>
    <name type="synonym">Opuntia cardona</name>
    <dbReference type="NCBI Taxonomy" id="393608"/>
    <lineage>
        <taxon>Eukaryota</taxon>
        <taxon>Viridiplantae</taxon>
        <taxon>Streptophyta</taxon>
        <taxon>Embryophyta</taxon>
        <taxon>Tracheophyta</taxon>
        <taxon>Spermatophyta</taxon>
        <taxon>Magnoliopsida</taxon>
        <taxon>eudicotyledons</taxon>
        <taxon>Gunneridae</taxon>
        <taxon>Pentapetalae</taxon>
        <taxon>Caryophyllales</taxon>
        <taxon>Cactineae</taxon>
        <taxon>Cactaceae</taxon>
        <taxon>Opuntioideae</taxon>
        <taxon>Opuntia</taxon>
    </lineage>
</organism>
<keyword evidence="1" id="KW-1133">Transmembrane helix</keyword>
<sequence>MCYTTTYLTAPTLWIYAMCIFGTVLTQMSTFFADKAKGKLCSPCITQTQLAESASTHTRMQELQQYIMRLQDFKFLAETKGRISRIKGVKLHVFLQTLGFSKFDNCQQSTTKAFRSTVV</sequence>
<evidence type="ECO:0000313" key="2">
    <source>
        <dbReference type="EMBL" id="MBA4642554.1"/>
    </source>
</evidence>
<reference evidence="2" key="2">
    <citation type="submission" date="2020-07" db="EMBL/GenBank/DDBJ databases">
        <authorList>
            <person name="Vera ALvarez R."/>
            <person name="Arias-Moreno D.M."/>
            <person name="Jimenez-Jacinto V."/>
            <person name="Jimenez-Bremont J.F."/>
            <person name="Swaminathan K."/>
            <person name="Moose S.P."/>
            <person name="Guerrero-Gonzalez M.L."/>
            <person name="Marino-Ramirez L."/>
            <person name="Landsman D."/>
            <person name="Rodriguez-Kessler M."/>
            <person name="Delgado-Sanchez P."/>
        </authorList>
    </citation>
    <scope>NUCLEOTIDE SEQUENCE</scope>
    <source>
        <tissue evidence="2">Cladode</tissue>
    </source>
</reference>
<name>A0A7C8ZGC8_OPUST</name>
<dbReference type="EMBL" id="GISG01129005">
    <property type="protein sequence ID" value="MBA4642554.1"/>
    <property type="molecule type" value="Transcribed_RNA"/>
</dbReference>
<accession>A0A7C8ZGC8</accession>
<dbReference type="AlphaFoldDB" id="A0A7C8ZGC8"/>
<keyword evidence="1" id="KW-0812">Transmembrane</keyword>
<proteinExistence type="predicted"/>
<keyword evidence="1" id="KW-0472">Membrane</keyword>